<protein>
    <submittedName>
        <fullName evidence="2">Cupin 2 conserved barrel domain protein</fullName>
    </submittedName>
</protein>
<dbReference type="PANTHER" id="PTHR36440:SF1">
    <property type="entry name" value="PUTATIVE (AFU_ORTHOLOGUE AFUA_8G07350)-RELATED"/>
    <property type="match status" value="1"/>
</dbReference>
<accession>C7QAM4</accession>
<dbReference type="eggNOG" id="COG1917">
    <property type="taxonomic scope" value="Bacteria"/>
</dbReference>
<evidence type="ECO:0000313" key="3">
    <source>
        <dbReference type="Proteomes" id="UP000000851"/>
    </source>
</evidence>
<evidence type="ECO:0000313" key="2">
    <source>
        <dbReference type="EMBL" id="ACU72523.1"/>
    </source>
</evidence>
<dbReference type="HOGENOM" id="CLU_103066_6_2_11"/>
<dbReference type="EMBL" id="CP001700">
    <property type="protein sequence ID" value="ACU72523.1"/>
    <property type="molecule type" value="Genomic_DNA"/>
</dbReference>
<dbReference type="RefSeq" id="WP_015792252.1">
    <property type="nucleotide sequence ID" value="NC_013131.1"/>
</dbReference>
<dbReference type="SUPFAM" id="SSF51182">
    <property type="entry name" value="RmlC-like cupins"/>
    <property type="match status" value="1"/>
</dbReference>
<dbReference type="AlphaFoldDB" id="C7QAM4"/>
<dbReference type="OrthoDB" id="9791637at2"/>
<feature type="domain" description="Cupin type-2" evidence="1">
    <location>
        <begin position="48"/>
        <end position="102"/>
    </location>
</feature>
<reference evidence="2 3" key="1">
    <citation type="journal article" date="2009" name="Stand. Genomic Sci.">
        <title>Complete genome sequence of Catenulispora acidiphila type strain (ID 139908).</title>
        <authorList>
            <person name="Copeland A."/>
            <person name="Lapidus A."/>
            <person name="Glavina Del Rio T."/>
            <person name="Nolan M."/>
            <person name="Lucas S."/>
            <person name="Chen F."/>
            <person name="Tice H."/>
            <person name="Cheng J.F."/>
            <person name="Bruce D."/>
            <person name="Goodwin L."/>
            <person name="Pitluck S."/>
            <person name="Mikhailova N."/>
            <person name="Pati A."/>
            <person name="Ivanova N."/>
            <person name="Mavromatis K."/>
            <person name="Chen A."/>
            <person name="Palaniappan K."/>
            <person name="Chain P."/>
            <person name="Land M."/>
            <person name="Hauser L."/>
            <person name="Chang Y.J."/>
            <person name="Jeffries C.D."/>
            <person name="Chertkov O."/>
            <person name="Brettin T."/>
            <person name="Detter J.C."/>
            <person name="Han C."/>
            <person name="Ali Z."/>
            <person name="Tindall B.J."/>
            <person name="Goker M."/>
            <person name="Bristow J."/>
            <person name="Eisen J.A."/>
            <person name="Markowitz V."/>
            <person name="Hugenholtz P."/>
            <person name="Kyrpides N.C."/>
            <person name="Klenk H.P."/>
        </authorList>
    </citation>
    <scope>NUCLEOTIDE SEQUENCE [LARGE SCALE GENOMIC DNA]</scope>
    <source>
        <strain evidence="3">DSM 44928 / JCM 14897 / NBRC 102108 / NRRL B-24433 / ID139908</strain>
    </source>
</reference>
<dbReference type="Pfam" id="PF07883">
    <property type="entry name" value="Cupin_2"/>
    <property type="match status" value="1"/>
</dbReference>
<name>C7QAM4_CATAD</name>
<dbReference type="Proteomes" id="UP000000851">
    <property type="component" value="Chromosome"/>
</dbReference>
<dbReference type="KEGG" id="cai:Caci_3620"/>
<gene>
    <name evidence="2" type="ordered locus">Caci_3620</name>
</gene>
<sequence length="159" mass="17175">MIQQFPDDTFPDGKAEAFWFLGGQSRILVPGSETGGALSVMEFLDTAGHAPPRHIHEDEDEVWIVLDGEVSFFVADKRLDLHTGQIAHGPRGVPHSYLVRSPTARLAVAFAPSRIEGWFSANGTPATPLDEEPAAFDIGSILASADDFRLRVAGPPPTE</sequence>
<proteinExistence type="predicted"/>
<dbReference type="InParanoid" id="C7QAM4"/>
<dbReference type="InterPro" id="IPR014710">
    <property type="entry name" value="RmlC-like_jellyroll"/>
</dbReference>
<dbReference type="Gene3D" id="2.60.120.10">
    <property type="entry name" value="Jelly Rolls"/>
    <property type="match status" value="1"/>
</dbReference>
<dbReference type="InterPro" id="IPR013096">
    <property type="entry name" value="Cupin_2"/>
</dbReference>
<dbReference type="STRING" id="479433.Caci_3620"/>
<organism evidence="2 3">
    <name type="scientific">Catenulispora acidiphila (strain DSM 44928 / JCM 14897 / NBRC 102108 / NRRL B-24433 / ID139908)</name>
    <dbReference type="NCBI Taxonomy" id="479433"/>
    <lineage>
        <taxon>Bacteria</taxon>
        <taxon>Bacillati</taxon>
        <taxon>Actinomycetota</taxon>
        <taxon>Actinomycetes</taxon>
        <taxon>Catenulisporales</taxon>
        <taxon>Catenulisporaceae</taxon>
        <taxon>Catenulispora</taxon>
    </lineage>
</organism>
<dbReference type="InterPro" id="IPR053146">
    <property type="entry name" value="QDO-like"/>
</dbReference>
<keyword evidence="3" id="KW-1185">Reference proteome</keyword>
<evidence type="ECO:0000259" key="1">
    <source>
        <dbReference type="Pfam" id="PF07883"/>
    </source>
</evidence>
<dbReference type="PANTHER" id="PTHR36440">
    <property type="entry name" value="PUTATIVE (AFU_ORTHOLOGUE AFUA_8G07350)-RELATED"/>
    <property type="match status" value="1"/>
</dbReference>
<dbReference type="InterPro" id="IPR011051">
    <property type="entry name" value="RmlC_Cupin_sf"/>
</dbReference>